<proteinExistence type="inferred from homology"/>
<evidence type="ECO:0000256" key="11">
    <source>
        <dbReference type="HAMAP-Rule" id="MF_03211"/>
    </source>
</evidence>
<evidence type="ECO:0000256" key="12">
    <source>
        <dbReference type="SAM" id="MobiDB-lite"/>
    </source>
</evidence>
<evidence type="ECO:0000313" key="17">
    <source>
        <dbReference type="EMBL" id="RPA86705.1"/>
    </source>
</evidence>
<feature type="domain" description="N-acetyltransferase" evidence="15">
    <location>
        <begin position="537"/>
        <end position="767"/>
    </location>
</feature>
<dbReference type="InterPro" id="IPR027417">
    <property type="entry name" value="P-loop_NTPase"/>
</dbReference>
<dbReference type="PANTHER" id="PTHR10925">
    <property type="entry name" value="N-ACETYLTRANSFERASE 10"/>
    <property type="match status" value="1"/>
</dbReference>
<feature type="region of interest" description="Disordered" evidence="12">
    <location>
        <begin position="444"/>
        <end position="465"/>
    </location>
</feature>
<feature type="binding site" evidence="11">
    <location>
        <begin position="638"/>
        <end position="640"/>
    </location>
    <ligand>
        <name>acetyl-CoA</name>
        <dbReference type="ChEBI" id="CHEBI:57288"/>
    </ligand>
</feature>
<dbReference type="InterPro" id="IPR033688">
    <property type="entry name" value="NAT10"/>
</dbReference>
<evidence type="ECO:0000256" key="2">
    <source>
        <dbReference type="ARBA" id="ARBA00022552"/>
    </source>
</evidence>
<dbReference type="Proteomes" id="UP000275078">
    <property type="component" value="Unassembled WGS sequence"/>
</dbReference>
<comment type="similarity">
    <text evidence="11">Belongs to the RNA cytidine acetyltransferase family. NAT10 subfamily.</text>
</comment>
<dbReference type="FunFam" id="3.40.50.11040:FF:000002">
    <property type="entry name" value="RNA cytidine acetyltransferase"/>
    <property type="match status" value="1"/>
</dbReference>
<feature type="compositionally biased region" description="Basic and acidic residues" evidence="12">
    <location>
        <begin position="444"/>
        <end position="457"/>
    </location>
</feature>
<dbReference type="InterPro" id="IPR027992">
    <property type="entry name" value="tRNA_bind_dom"/>
</dbReference>
<feature type="binding site" evidence="11">
    <location>
        <position position="740"/>
    </location>
    <ligand>
        <name>acetyl-CoA</name>
        <dbReference type="ChEBI" id="CHEBI:57288"/>
    </ligand>
</feature>
<evidence type="ECO:0000256" key="10">
    <source>
        <dbReference type="ARBA" id="ARBA00068357"/>
    </source>
</evidence>
<comment type="catalytic activity">
    <reaction evidence="9 11">
        <text>a cytidine in 18S rRNA + acetyl-CoA + ATP + H2O = an N(4)-acetylcytidine in 18S rRNA + ADP + phosphate + CoA + H(+)</text>
        <dbReference type="Rhea" id="RHEA:51424"/>
        <dbReference type="Rhea" id="RHEA-COMP:13575"/>
        <dbReference type="Rhea" id="RHEA-COMP:13576"/>
        <dbReference type="ChEBI" id="CHEBI:15377"/>
        <dbReference type="ChEBI" id="CHEBI:15378"/>
        <dbReference type="ChEBI" id="CHEBI:30616"/>
        <dbReference type="ChEBI" id="CHEBI:43474"/>
        <dbReference type="ChEBI" id="CHEBI:57287"/>
        <dbReference type="ChEBI" id="CHEBI:57288"/>
        <dbReference type="ChEBI" id="CHEBI:74900"/>
        <dbReference type="ChEBI" id="CHEBI:82748"/>
        <dbReference type="ChEBI" id="CHEBI:456216"/>
    </reaction>
</comment>
<dbReference type="InterPro" id="IPR000182">
    <property type="entry name" value="GNAT_dom"/>
</dbReference>
<feature type="binding site" evidence="11">
    <location>
        <begin position="645"/>
        <end position="651"/>
    </location>
    <ligand>
        <name>acetyl-CoA</name>
        <dbReference type="ChEBI" id="CHEBI:57288"/>
    </ligand>
</feature>
<comment type="catalytic activity">
    <reaction evidence="11">
        <text>a cytidine in tRNA + acetyl-CoA + ATP + H2O = an N(4)-acetylcytidine in tRNA + ADP + phosphate + CoA + H(+)</text>
        <dbReference type="Rhea" id="RHEA:53876"/>
        <dbReference type="Rhea" id="RHEA-COMP:13670"/>
        <dbReference type="Rhea" id="RHEA-COMP:13671"/>
        <dbReference type="ChEBI" id="CHEBI:15377"/>
        <dbReference type="ChEBI" id="CHEBI:15378"/>
        <dbReference type="ChEBI" id="CHEBI:30616"/>
        <dbReference type="ChEBI" id="CHEBI:43474"/>
        <dbReference type="ChEBI" id="CHEBI:57287"/>
        <dbReference type="ChEBI" id="CHEBI:57288"/>
        <dbReference type="ChEBI" id="CHEBI:74900"/>
        <dbReference type="ChEBI" id="CHEBI:82748"/>
        <dbReference type="ChEBI" id="CHEBI:456216"/>
    </reaction>
</comment>
<dbReference type="GO" id="GO:0005524">
    <property type="term" value="F:ATP binding"/>
    <property type="evidence" value="ECO:0007669"/>
    <property type="project" value="UniProtKB-UniRule"/>
</dbReference>
<dbReference type="Gene3D" id="3.40.50.300">
    <property type="entry name" value="P-loop containing nucleotide triphosphate hydrolases"/>
    <property type="match status" value="1"/>
</dbReference>
<dbReference type="FunFam" id="3.40.50.300:FF:002218">
    <property type="entry name" value="tRNA(Met) cytidine acetyltransferase TmcA"/>
    <property type="match status" value="1"/>
</dbReference>
<keyword evidence="4 11" id="KW-0819">tRNA processing</keyword>
<evidence type="ECO:0000259" key="14">
    <source>
        <dbReference type="Pfam" id="PF08351"/>
    </source>
</evidence>
<keyword evidence="3 11" id="KW-0808">Transferase</keyword>
<dbReference type="InterPro" id="IPR007807">
    <property type="entry name" value="TcmA/NAT10_helicase"/>
</dbReference>
<evidence type="ECO:0000256" key="8">
    <source>
        <dbReference type="ARBA" id="ARBA00023315"/>
    </source>
</evidence>
<reference evidence="17 18" key="1">
    <citation type="journal article" date="2018" name="Nat. Ecol. Evol.">
        <title>Pezizomycetes genomes reveal the molecular basis of ectomycorrhizal truffle lifestyle.</title>
        <authorList>
            <person name="Murat C."/>
            <person name="Payen T."/>
            <person name="Noel B."/>
            <person name="Kuo A."/>
            <person name="Morin E."/>
            <person name="Chen J."/>
            <person name="Kohler A."/>
            <person name="Krizsan K."/>
            <person name="Balestrini R."/>
            <person name="Da Silva C."/>
            <person name="Montanini B."/>
            <person name="Hainaut M."/>
            <person name="Levati E."/>
            <person name="Barry K.W."/>
            <person name="Belfiori B."/>
            <person name="Cichocki N."/>
            <person name="Clum A."/>
            <person name="Dockter R.B."/>
            <person name="Fauchery L."/>
            <person name="Guy J."/>
            <person name="Iotti M."/>
            <person name="Le Tacon F."/>
            <person name="Lindquist E.A."/>
            <person name="Lipzen A."/>
            <person name="Malagnac F."/>
            <person name="Mello A."/>
            <person name="Molinier V."/>
            <person name="Miyauchi S."/>
            <person name="Poulain J."/>
            <person name="Riccioni C."/>
            <person name="Rubini A."/>
            <person name="Sitrit Y."/>
            <person name="Splivallo R."/>
            <person name="Traeger S."/>
            <person name="Wang M."/>
            <person name="Zifcakova L."/>
            <person name="Wipf D."/>
            <person name="Zambonelli A."/>
            <person name="Paolocci F."/>
            <person name="Nowrousian M."/>
            <person name="Ottonello S."/>
            <person name="Baldrian P."/>
            <person name="Spatafora J.W."/>
            <person name="Henrissat B."/>
            <person name="Nagy L.G."/>
            <person name="Aury J.M."/>
            <person name="Wincker P."/>
            <person name="Grigoriev I.V."/>
            <person name="Bonfante P."/>
            <person name="Martin F.M."/>
        </authorList>
    </citation>
    <scope>NUCLEOTIDE SEQUENCE [LARGE SCALE GENOMIC DNA]</scope>
    <source>
        <strain evidence="17 18">RN42</strain>
    </source>
</reference>
<dbReference type="GO" id="GO:1904812">
    <property type="term" value="P:rRNA acetylation involved in maturation of SSU-rRNA"/>
    <property type="evidence" value="ECO:0007669"/>
    <property type="project" value="InterPro"/>
</dbReference>
<protein>
    <recommendedName>
        <fullName evidence="10 11">RNA cytidine acetyltransferase</fullName>
        <ecNumber evidence="11">2.3.1.-</ecNumber>
    </recommendedName>
    <alternativeName>
        <fullName evidence="11">18S rRNA cytosine acetyltransferase</fullName>
    </alternativeName>
</protein>
<feature type="binding site" evidence="11">
    <location>
        <begin position="288"/>
        <end position="297"/>
    </location>
    <ligand>
        <name>ATP</name>
        <dbReference type="ChEBI" id="CHEBI:30616"/>
    </ligand>
</feature>
<evidence type="ECO:0000256" key="9">
    <source>
        <dbReference type="ARBA" id="ARBA00052133"/>
    </source>
</evidence>
<keyword evidence="18" id="KW-1185">Reference proteome</keyword>
<dbReference type="EMBL" id="ML119648">
    <property type="protein sequence ID" value="RPA86705.1"/>
    <property type="molecule type" value="Genomic_DNA"/>
</dbReference>
<dbReference type="Pfam" id="PF08351">
    <property type="entry name" value="TmcA_N"/>
    <property type="match status" value="1"/>
</dbReference>
<dbReference type="GO" id="GO:1990883">
    <property type="term" value="F:18S rRNA cytidine N-acetyltransferase activity"/>
    <property type="evidence" value="ECO:0007669"/>
    <property type="project" value="TreeGrafter"/>
</dbReference>
<dbReference type="GO" id="GO:0051392">
    <property type="term" value="F:tRNA cytidine N4-acetyltransferase activity"/>
    <property type="evidence" value="ECO:0007669"/>
    <property type="project" value="RHEA"/>
</dbReference>
<dbReference type="EC" id="2.3.1.-" evidence="11"/>
<dbReference type="Gene3D" id="3.40.50.11040">
    <property type="match status" value="1"/>
</dbReference>
<comment type="function">
    <text evidence="11">RNA cytidine acetyltransferase with specificity toward both 18S rRNA and tRNAs. Catalyzes the formation of N(4)-acetylcytidine (ac4C) in 18S rRNA. Required for early nucleolar cleavages of precursor rRNA at sites A0, A1 and A2 during 18S rRNA synthesis. Catalyzes the formation of ac4C in serine and leucine tRNAs. Requires the tRNA-binding adapter protein TAN1 for full tRNA acetyltransferase activity but not for 18S rRNA acetylation.</text>
</comment>
<name>A0A3N4IKP1_ASCIM</name>
<evidence type="ECO:0000256" key="3">
    <source>
        <dbReference type="ARBA" id="ARBA00022679"/>
    </source>
</evidence>
<evidence type="ECO:0000256" key="6">
    <source>
        <dbReference type="ARBA" id="ARBA00022840"/>
    </source>
</evidence>
<dbReference type="Pfam" id="PF13718">
    <property type="entry name" value="GNAT_acetyltr_2"/>
    <property type="match status" value="1"/>
</dbReference>
<feature type="compositionally biased region" description="Basic residues" evidence="12">
    <location>
        <begin position="1061"/>
        <end position="1071"/>
    </location>
</feature>
<keyword evidence="6 11" id="KW-0067">ATP-binding</keyword>
<accession>A0A3N4IKP1</accession>
<sequence length="1071" mass="119376">MVKKKIDARIPALIRNGVQEKKRSFFVVVGDRGKDIILHLHYILGNCDPKQNKSVLWAYKNKLLGFTSHRKKREAKIKKEVKRGIREVNTEDPFELFLSLSNIRYVYYKETEKILGNTYGMCILQDFEALTPNLLARTIETVEGGGLVILLLKTMSSLKQLYTMTMDVHSRYRTEAHGDVVARFNERFILSLADCSSCLVIDDEMNVLPISGGKHVKELPPISPEDAKKTKHAQELEDIKKSLEDVQPAQSLVNLTKTVDQAKAVLEFVDAIAEKTLKSTVTLTAGRGRGKSAALGISVAAAVAHGYSNIFITSPSPENLKTLFEFIFKGFDALGYSDHLDYDIIQSTNPAFNKAIVRVNIHRQHRQTIQYIQPQDAHVLGQAELVVIDEAAAIPLPLVRKLMGPYLVFMASTINGYEGTGRSLSLKLIQQLRDQSRGVIKAEAEGETTDRSGKALKPESGSYGGRTLRETTLAEPIRYAPGDPVEAWLNKLLCLDATLPTKKANVGTPSPEKCNLFFVSRDTLFSYHPIPEKFLQKMMSLYVASHYKNSPNDLQLMSDAPAHQLFVLLPPVDEESKYIPDPLVVIQVALEGQISRESVQQALSRGKREGGDMIPWLVSQQFQDDEFASLSGGRVVRIATNPDYAGMGYGSRALTLLREFYEGKFANLDEDGSGYVNDSVVRVTDEELENASLLTDEVKIREPKSLPPLLLNLKEKRPEDLDYLGVSFGLTDNLHRFWKKAGFIPVYLRQTATDLTGEHSCVMLRVCEGKDASWLGEYSKDFHRRLLSLLSYNFRQFSSRTALILSDSAAKGADLSPNPTKPITADTLEHYLTPHDLKRLESYAANMLDHHVIMDLIPTLATLFFTNKTGNASSTDEFADNGEDVKGINLNPVQKLILLGIGLQRKDVSQLEKEMSLPSSQVLAMFVKVIRKFSAYFRSMKALEISKTLPSTATSTNKITTTVVTKADEVAKDLEDDLAEGGKNFLEDEEEKKKKRELIDTLDLSRYEVKGDDEGMDWEQAEKLVAKGGKEGATIAVKKVKKRKQVSAADLVADAEETGGKKSKKTKKSKE</sequence>
<evidence type="ECO:0000313" key="18">
    <source>
        <dbReference type="Proteomes" id="UP000275078"/>
    </source>
</evidence>
<evidence type="ECO:0000256" key="4">
    <source>
        <dbReference type="ARBA" id="ARBA00022694"/>
    </source>
</evidence>
<feature type="domain" description="TmcA/NAT10 N-terminal" evidence="14">
    <location>
        <begin position="10"/>
        <end position="202"/>
    </location>
</feature>
<dbReference type="InterPro" id="IPR013562">
    <property type="entry name" value="TmcA/NAT10_N"/>
</dbReference>
<dbReference type="GO" id="GO:0051391">
    <property type="term" value="P:tRNA acetylation"/>
    <property type="evidence" value="ECO:0007669"/>
    <property type="project" value="UniProtKB-UniRule"/>
</dbReference>
<gene>
    <name evidence="11" type="primary">NAT10</name>
    <name evidence="17" type="ORF">BJ508DRAFT_357817</name>
</gene>
<evidence type="ECO:0000259" key="16">
    <source>
        <dbReference type="Pfam" id="PF13725"/>
    </source>
</evidence>
<dbReference type="Pfam" id="PF05127">
    <property type="entry name" value="NAT10_TcmA_helicase"/>
    <property type="match status" value="1"/>
</dbReference>
<evidence type="ECO:0000256" key="1">
    <source>
        <dbReference type="ARBA" id="ARBA00004604"/>
    </source>
</evidence>
<dbReference type="PANTHER" id="PTHR10925:SF5">
    <property type="entry name" value="RNA CYTIDINE ACETYLTRANSFERASE"/>
    <property type="match status" value="1"/>
</dbReference>
<feature type="region of interest" description="Disordered" evidence="12">
    <location>
        <begin position="1047"/>
        <end position="1071"/>
    </location>
</feature>
<keyword evidence="7 11" id="KW-0539">Nucleus</keyword>
<evidence type="ECO:0000259" key="13">
    <source>
        <dbReference type="Pfam" id="PF05127"/>
    </source>
</evidence>
<comment type="subcellular location">
    <subcellularLocation>
        <location evidence="1 11">Nucleus</location>
        <location evidence="1 11">Nucleolus</location>
    </subcellularLocation>
</comment>
<evidence type="ECO:0000259" key="15">
    <source>
        <dbReference type="Pfam" id="PF13718"/>
    </source>
</evidence>
<keyword evidence="5 11" id="KW-0547">Nucleotide-binding</keyword>
<keyword evidence="8 11" id="KW-0012">Acyltransferase</keyword>
<dbReference type="GO" id="GO:0005730">
    <property type="term" value="C:nucleolus"/>
    <property type="evidence" value="ECO:0007669"/>
    <property type="project" value="UniProtKB-SubCell"/>
</dbReference>
<dbReference type="Gene3D" id="3.40.630.30">
    <property type="match status" value="1"/>
</dbReference>
<feature type="domain" description="Possible tRNA binding" evidence="16">
    <location>
        <begin position="774"/>
        <end position="1021"/>
    </location>
</feature>
<dbReference type="STRING" id="1160509.A0A3N4IKP1"/>
<dbReference type="GO" id="GO:0000049">
    <property type="term" value="F:tRNA binding"/>
    <property type="evidence" value="ECO:0007669"/>
    <property type="project" value="TreeGrafter"/>
</dbReference>
<dbReference type="GO" id="GO:0030686">
    <property type="term" value="C:90S preribosome"/>
    <property type="evidence" value="ECO:0007669"/>
    <property type="project" value="TreeGrafter"/>
</dbReference>
<evidence type="ECO:0000256" key="5">
    <source>
        <dbReference type="ARBA" id="ARBA00022741"/>
    </source>
</evidence>
<feature type="binding site" evidence="11">
    <location>
        <position position="478"/>
    </location>
    <ligand>
        <name>ATP</name>
        <dbReference type="ChEBI" id="CHEBI:30616"/>
    </ligand>
</feature>
<organism evidence="17 18">
    <name type="scientific">Ascobolus immersus RN42</name>
    <dbReference type="NCBI Taxonomy" id="1160509"/>
    <lineage>
        <taxon>Eukaryota</taxon>
        <taxon>Fungi</taxon>
        <taxon>Dikarya</taxon>
        <taxon>Ascomycota</taxon>
        <taxon>Pezizomycotina</taxon>
        <taxon>Pezizomycetes</taxon>
        <taxon>Pezizales</taxon>
        <taxon>Ascobolaceae</taxon>
        <taxon>Ascobolus</taxon>
    </lineage>
</organism>
<evidence type="ECO:0000256" key="7">
    <source>
        <dbReference type="ARBA" id="ARBA00023242"/>
    </source>
</evidence>
<comment type="subunit">
    <text evidence="11">Interacts with TAN1.</text>
</comment>
<dbReference type="OrthoDB" id="10067491at2759"/>
<dbReference type="AlphaFoldDB" id="A0A3N4IKP1"/>
<feature type="domain" description="TcmA/NAT10 helicase" evidence="13">
    <location>
        <begin position="283"/>
        <end position="496"/>
    </location>
</feature>
<dbReference type="HAMAP" id="MF_03211">
    <property type="entry name" value="RNA_acetyltr_Nat10"/>
    <property type="match status" value="1"/>
</dbReference>
<dbReference type="Pfam" id="PF13725">
    <property type="entry name" value="tRNA_bind_2"/>
    <property type="match status" value="1"/>
</dbReference>
<dbReference type="InterPro" id="IPR032672">
    <property type="entry name" value="TmcA/NAT10/Kre33"/>
</dbReference>
<keyword evidence="2 11" id="KW-0698">rRNA processing</keyword>